<gene>
    <name evidence="1" type="ORF">SAMN05421739_11711</name>
</gene>
<reference evidence="2" key="1">
    <citation type="submission" date="2016-10" db="EMBL/GenBank/DDBJ databases">
        <authorList>
            <person name="Varghese N."/>
            <person name="Submissions S."/>
        </authorList>
    </citation>
    <scope>NUCLEOTIDE SEQUENCE [LARGE SCALE GENOMIC DNA]</scope>
    <source>
        <strain evidence="2">LP51</strain>
    </source>
</reference>
<sequence length="62" mass="7122">MWTRYSLLSGGQQPPTGVFLNMYSYDLSFNRAGEGEFIEKRKIIFPKYNLLQTAPVNIDTFG</sequence>
<dbReference type="Proteomes" id="UP000198724">
    <property type="component" value="Unassembled WGS sequence"/>
</dbReference>
<dbReference type="EMBL" id="FOOT01000017">
    <property type="protein sequence ID" value="SFH39739.1"/>
    <property type="molecule type" value="Genomic_DNA"/>
</dbReference>
<proteinExistence type="predicted"/>
<organism evidence="1 2">
    <name type="scientific">Pontibacter chinhatensis</name>
    <dbReference type="NCBI Taxonomy" id="1436961"/>
    <lineage>
        <taxon>Bacteria</taxon>
        <taxon>Pseudomonadati</taxon>
        <taxon>Bacteroidota</taxon>
        <taxon>Cytophagia</taxon>
        <taxon>Cytophagales</taxon>
        <taxon>Hymenobacteraceae</taxon>
        <taxon>Pontibacter</taxon>
    </lineage>
</organism>
<evidence type="ECO:0000313" key="1">
    <source>
        <dbReference type="EMBL" id="SFH39739.1"/>
    </source>
</evidence>
<evidence type="ECO:0000313" key="2">
    <source>
        <dbReference type="Proteomes" id="UP000198724"/>
    </source>
</evidence>
<dbReference type="AlphaFoldDB" id="A0A1I2ZQE1"/>
<keyword evidence="2" id="KW-1185">Reference proteome</keyword>
<accession>A0A1I2ZQE1</accession>
<protein>
    <submittedName>
        <fullName evidence="1">Uncharacterized protein</fullName>
    </submittedName>
</protein>
<name>A0A1I2ZQE1_9BACT</name>